<evidence type="ECO:0000313" key="1">
    <source>
        <dbReference type="EMBL" id="CAG8561181.1"/>
    </source>
</evidence>
<proteinExistence type="predicted"/>
<sequence>MKLQLELNRNPSNPGRYHGQGFAKLRKGKQLEVGHYDSSTKEGAGIKNIFQANLHLDYANGTDEQNLAYTGKDYDRCKNPDHQPCKCDFFDLSKICKKCNKSCERPFARISKDTKIAGPWEWIFDESKYTLDSEDEEVQTNPYDIATEEVLKGEDIDKVIIKYAPSCKKWSQTPQGLERIAKAIKKRKINPLKNIKRFWEPCIIYIYGDTGTGKSELCKDLFPGMYEKDDIKQFEEYNNDEFNYNRDNAILLDDFYGSNITWTNFLRLTDRNHCRMDVKYGKTHIVAMYICITANGPIENLYKKLRESNSSINIDAFIRRVRFIIKFEGNPIDTNIGKGDVIRIFEKGNKQDFNNRIFDIEFNKGTTLEQAKEVTTDLGTNGTILHDLATGLYYWRQNWTNEINKYSTTKNIDDITDQIITNIPKSKPGERVIAFLSNKNYQNTERKINTVEAISSKKQNQNDNLIEEPDLQAELSGYNSSFSAY</sequence>
<evidence type="ECO:0000313" key="2">
    <source>
        <dbReference type="Proteomes" id="UP000789702"/>
    </source>
</evidence>
<name>A0ACA9M5E0_9GLOM</name>
<dbReference type="Proteomes" id="UP000789702">
    <property type="component" value="Unassembled WGS sequence"/>
</dbReference>
<comment type="caution">
    <text evidence="1">The sequence shown here is derived from an EMBL/GenBank/DDBJ whole genome shotgun (WGS) entry which is preliminary data.</text>
</comment>
<protein>
    <submittedName>
        <fullName evidence="1">5187_t:CDS:1</fullName>
    </submittedName>
</protein>
<reference evidence="1" key="1">
    <citation type="submission" date="2021-06" db="EMBL/GenBank/DDBJ databases">
        <authorList>
            <person name="Kallberg Y."/>
            <person name="Tangrot J."/>
            <person name="Rosling A."/>
        </authorList>
    </citation>
    <scope>NUCLEOTIDE SEQUENCE</scope>
    <source>
        <strain evidence="1">IL203A</strain>
    </source>
</reference>
<gene>
    <name evidence="1" type="ORF">DHETER_LOCUS5653</name>
</gene>
<organism evidence="1 2">
    <name type="scientific">Dentiscutata heterogama</name>
    <dbReference type="NCBI Taxonomy" id="1316150"/>
    <lineage>
        <taxon>Eukaryota</taxon>
        <taxon>Fungi</taxon>
        <taxon>Fungi incertae sedis</taxon>
        <taxon>Mucoromycota</taxon>
        <taxon>Glomeromycotina</taxon>
        <taxon>Glomeromycetes</taxon>
        <taxon>Diversisporales</taxon>
        <taxon>Gigasporaceae</taxon>
        <taxon>Dentiscutata</taxon>
    </lineage>
</organism>
<feature type="non-terminal residue" evidence="1">
    <location>
        <position position="485"/>
    </location>
</feature>
<keyword evidence="2" id="KW-1185">Reference proteome</keyword>
<dbReference type="EMBL" id="CAJVPU010006438">
    <property type="protein sequence ID" value="CAG8561181.1"/>
    <property type="molecule type" value="Genomic_DNA"/>
</dbReference>
<accession>A0ACA9M5E0</accession>